<dbReference type="Gene3D" id="1.10.3210.10">
    <property type="entry name" value="Hypothetical protein af1432"/>
    <property type="match status" value="1"/>
</dbReference>
<name>A0A2I6S9C6_9RHOO</name>
<dbReference type="PROSITE" id="PS51833">
    <property type="entry name" value="HDOD"/>
    <property type="match status" value="1"/>
</dbReference>
<dbReference type="Pfam" id="PF08668">
    <property type="entry name" value="HDOD"/>
    <property type="match status" value="1"/>
</dbReference>
<dbReference type="KEGG" id="atw:C0099_13470"/>
<dbReference type="InterPro" id="IPR052340">
    <property type="entry name" value="RNase_Y/CdgJ"/>
</dbReference>
<protein>
    <recommendedName>
        <fullName evidence="1">HDOD domain-containing protein</fullName>
    </recommendedName>
</protein>
<dbReference type="PANTHER" id="PTHR33525:SF3">
    <property type="entry name" value="RIBONUCLEASE Y"/>
    <property type="match status" value="1"/>
</dbReference>
<feature type="domain" description="HDOD" evidence="1">
    <location>
        <begin position="25"/>
        <end position="220"/>
    </location>
</feature>
<accession>A0A2I6S9C6</accession>
<evidence type="ECO:0000259" key="1">
    <source>
        <dbReference type="PROSITE" id="PS51833"/>
    </source>
</evidence>
<dbReference type="PANTHER" id="PTHR33525">
    <property type="match status" value="1"/>
</dbReference>
<dbReference type="OrthoDB" id="9813903at2"/>
<dbReference type="AlphaFoldDB" id="A0A2I6S9C6"/>
<sequence>MNPRVRPRNEIVGDIRAFLEAAESLPTPQGTALRIIELARDADAGLEDLVRVIQTDPALTGFVLRAASAARFYNMRGTASVQHAVQRLGLNAIRSYALVLSLITQSRRLDCQAFDYDRFWAGSLHTGILTEALAVAAHHQSADDTFALGLLGNVGMLAFATAQPAEYSRVLAVARYAKTELAPLEREVFGFDHHELAAVMLVDWGLPTSTADIVYWQRDPEGGGFAPGSTPYLLASIVRLARSASNYLLDPDEADAHLANMHLRAAVIELETDILHEVVANSVDALREWTRLIGMPMPALDAQRLAALA</sequence>
<dbReference type="RefSeq" id="WP_102247894.1">
    <property type="nucleotide sequence ID" value="NZ_CP025682.1"/>
</dbReference>
<evidence type="ECO:0000313" key="3">
    <source>
        <dbReference type="Proteomes" id="UP000242205"/>
    </source>
</evidence>
<gene>
    <name evidence="2" type="ORF">C0099_13470</name>
</gene>
<dbReference type="Proteomes" id="UP000242205">
    <property type="component" value="Chromosome"/>
</dbReference>
<proteinExistence type="predicted"/>
<keyword evidence="3" id="KW-1185">Reference proteome</keyword>
<dbReference type="EMBL" id="CP025682">
    <property type="protein sequence ID" value="AUN95849.1"/>
    <property type="molecule type" value="Genomic_DNA"/>
</dbReference>
<dbReference type="InterPro" id="IPR013976">
    <property type="entry name" value="HDOD"/>
</dbReference>
<reference evidence="2 3" key="1">
    <citation type="submission" date="2018-01" db="EMBL/GenBank/DDBJ databases">
        <authorList>
            <person name="Fu G.-Y."/>
        </authorList>
    </citation>
    <scope>NUCLEOTIDE SEQUENCE [LARGE SCALE GENOMIC DNA]</scope>
    <source>
        <strain evidence="2 3">SY39</strain>
    </source>
</reference>
<dbReference type="SUPFAM" id="SSF109604">
    <property type="entry name" value="HD-domain/PDEase-like"/>
    <property type="match status" value="1"/>
</dbReference>
<organism evidence="2 3">
    <name type="scientific">Pseudazoarcus pumilus</name>
    <dbReference type="NCBI Taxonomy" id="2067960"/>
    <lineage>
        <taxon>Bacteria</taxon>
        <taxon>Pseudomonadati</taxon>
        <taxon>Pseudomonadota</taxon>
        <taxon>Betaproteobacteria</taxon>
        <taxon>Rhodocyclales</taxon>
        <taxon>Zoogloeaceae</taxon>
        <taxon>Pseudazoarcus</taxon>
    </lineage>
</organism>
<evidence type="ECO:0000313" key="2">
    <source>
        <dbReference type="EMBL" id="AUN95849.1"/>
    </source>
</evidence>